<dbReference type="Proteomes" id="UP000694557">
    <property type="component" value="Unassembled WGS sequence"/>
</dbReference>
<organism evidence="11 12">
    <name type="scientific">Oncorhynchus kisutch</name>
    <name type="common">Coho salmon</name>
    <name type="synonym">Salmo kisutch</name>
    <dbReference type="NCBI Taxonomy" id="8019"/>
    <lineage>
        <taxon>Eukaryota</taxon>
        <taxon>Metazoa</taxon>
        <taxon>Chordata</taxon>
        <taxon>Craniata</taxon>
        <taxon>Vertebrata</taxon>
        <taxon>Euteleostomi</taxon>
        <taxon>Actinopterygii</taxon>
        <taxon>Neopterygii</taxon>
        <taxon>Teleostei</taxon>
        <taxon>Protacanthopterygii</taxon>
        <taxon>Salmoniformes</taxon>
        <taxon>Salmonidae</taxon>
        <taxon>Salmoninae</taxon>
        <taxon>Oncorhynchus</taxon>
    </lineage>
</organism>
<dbReference type="SMART" id="SM00324">
    <property type="entry name" value="RhoGAP"/>
    <property type="match status" value="1"/>
</dbReference>
<feature type="compositionally biased region" description="Polar residues" evidence="7">
    <location>
        <begin position="577"/>
        <end position="586"/>
    </location>
</feature>
<evidence type="ECO:0000259" key="8">
    <source>
        <dbReference type="PROSITE" id="PS50081"/>
    </source>
</evidence>
<evidence type="ECO:0000256" key="4">
    <source>
        <dbReference type="ARBA" id="ARBA00022833"/>
    </source>
</evidence>
<feature type="domain" description="F-BAR" evidence="10">
    <location>
        <begin position="257"/>
        <end position="520"/>
    </location>
</feature>
<evidence type="ECO:0000259" key="9">
    <source>
        <dbReference type="PROSITE" id="PS50238"/>
    </source>
</evidence>
<dbReference type="Ensembl" id="ENSOKIT00005014293.1">
    <property type="protein sequence ID" value="ENSOKIP00005013401.1"/>
    <property type="gene ID" value="ENSOKIG00005005934.1"/>
</dbReference>
<keyword evidence="1" id="KW-0343">GTPase activation</keyword>
<dbReference type="GO" id="GO:0007165">
    <property type="term" value="P:signal transduction"/>
    <property type="evidence" value="ECO:0007669"/>
    <property type="project" value="InterPro"/>
</dbReference>
<dbReference type="Pfam" id="PF22699">
    <property type="entry name" value="GMIP-like_FCH"/>
    <property type="match status" value="1"/>
</dbReference>
<dbReference type="AlphaFoldDB" id="A0A8C7D4V6"/>
<name>A0A8C7D4V6_ONCKI</name>
<dbReference type="SMART" id="SM00055">
    <property type="entry name" value="FCH"/>
    <property type="match status" value="1"/>
</dbReference>
<dbReference type="GO" id="GO:0005096">
    <property type="term" value="F:GTPase activator activity"/>
    <property type="evidence" value="ECO:0007669"/>
    <property type="project" value="UniProtKB-KW"/>
</dbReference>
<feature type="region of interest" description="Disordered" evidence="7">
    <location>
        <begin position="577"/>
        <end position="597"/>
    </location>
</feature>
<dbReference type="GO" id="GO:0005829">
    <property type="term" value="C:cytosol"/>
    <property type="evidence" value="ECO:0007669"/>
    <property type="project" value="UniProtKB-ARBA"/>
</dbReference>
<evidence type="ECO:0000256" key="2">
    <source>
        <dbReference type="ARBA" id="ARBA00022723"/>
    </source>
</evidence>
<dbReference type="GO" id="GO:0008270">
    <property type="term" value="F:zinc ion binding"/>
    <property type="evidence" value="ECO:0007669"/>
    <property type="project" value="UniProtKB-KW"/>
</dbReference>
<sequence>MFSRKKRELIKTPSISKKTRAGSPGPQSSSSEQPRRDHSKLVGVGCPTPGATMKRPTGLSRHASAAGFPIHSWVFTKGQGKGAITPTTPQDSSESMAIEVEDIPSLLSNVARFAEAVEKLKDVVLGEDKQENRRPLAHECLGEVLRVLRQVISTYPLLNTVETLTAAGKLISKVKGFHYETCNDTEKKDFEKAIETIAVAFSSSVSELLMGEVDSSTLLSLLPTEKSRSMENLYGVSGHGLEGAQMRSDLQDFGRAEEVDIMLQRSEGGVDSALAYAKTISKYMKDLMSYVEKRTSLEVEFAKGLQRLYQSSKHSITHPHMPFYSIYSLALEQDLEQSSGMQQAATTLHNQTFLQPLMQRKHEHEKKRKEVKEQWYRAKRKLMECESNLRKAKHAYMARCEEHDKAKAAASRAAEEDGGGSTTKSLGKKLRVEEDARNKAEEAEATYRTCIADATTQQQELEHVKVNVLRLLQEVIKQSDQTLRSLTFHSFSKLYDPGQQYAAHVRDLQLTEEPEVTYQFEPYTATVAWNLLPPVQVRLSVCLSISMSPSISCSAVAVYVCVIVLYVLGDISKMARTSSTGTMSSNEDPDEKDGNVASFEAPNINGMEPEIAVPTGPFRNIGLSKAAQTHRLRKLRTPSKCRECDSYVYFQGAECEECFLACHKRCLETLAIQCGHKKLQGRLQLFGRDFSQVSSGSSDSIPFIITKCISEIERRALKTKGIYRVNGVKTRVEKLCQAFENGKELVELSQCSPHDISNVLKLYLRQLPEPIMPFRLYNSLMGLAKESLQTEGGEAGTGKGPELVDLGPDTDPAVLAVVDRLRELVKELPKANVATLRYIVRHLRRIAELEQDNKMSPSNLGIVFGPSLIRPRPTGATVSLSSLVDYPHQARIIETLVVFYTAIFQSKSSSTSSRPSSISIQQVCFCVSA</sequence>
<evidence type="ECO:0000259" key="10">
    <source>
        <dbReference type="PROSITE" id="PS51741"/>
    </source>
</evidence>
<dbReference type="InterPro" id="IPR031160">
    <property type="entry name" value="F_BAR_dom"/>
</dbReference>
<dbReference type="Gene3D" id="1.10.555.10">
    <property type="entry name" value="Rho GTPase activation protein"/>
    <property type="match status" value="1"/>
</dbReference>
<dbReference type="PANTHER" id="PTHR15228">
    <property type="entry name" value="SPERMATHECAL PHYSIOLOGY VARIANT"/>
    <property type="match status" value="1"/>
</dbReference>
<dbReference type="InterPro" id="IPR008936">
    <property type="entry name" value="Rho_GTPase_activation_prot"/>
</dbReference>
<dbReference type="InterPro" id="IPR001060">
    <property type="entry name" value="FCH_dom"/>
</dbReference>
<dbReference type="Gene3D" id="1.20.1270.60">
    <property type="entry name" value="Arfaptin homology (AH) domain/BAR domain"/>
    <property type="match status" value="1"/>
</dbReference>
<dbReference type="Pfam" id="PF00130">
    <property type="entry name" value="C1_1"/>
    <property type="match status" value="1"/>
</dbReference>
<evidence type="ECO:0000313" key="11">
    <source>
        <dbReference type="Ensembl" id="ENSOKIP00005013401.1"/>
    </source>
</evidence>
<evidence type="ECO:0000256" key="6">
    <source>
        <dbReference type="PROSITE-ProRule" id="PRU01077"/>
    </source>
</evidence>
<evidence type="ECO:0000256" key="7">
    <source>
        <dbReference type="SAM" id="MobiDB-lite"/>
    </source>
</evidence>
<proteinExistence type="predicted"/>
<dbReference type="SUPFAM" id="SSF48350">
    <property type="entry name" value="GTPase activation domain, GAP"/>
    <property type="match status" value="1"/>
</dbReference>
<dbReference type="GO" id="GO:0051056">
    <property type="term" value="P:regulation of small GTPase mediated signal transduction"/>
    <property type="evidence" value="ECO:0007669"/>
    <property type="project" value="UniProtKB-ARBA"/>
</dbReference>
<dbReference type="SMART" id="SM00109">
    <property type="entry name" value="C1"/>
    <property type="match status" value="1"/>
</dbReference>
<dbReference type="CDD" id="cd20816">
    <property type="entry name" value="C1_GMIP-like"/>
    <property type="match status" value="1"/>
</dbReference>
<evidence type="ECO:0000313" key="12">
    <source>
        <dbReference type="Proteomes" id="UP000694557"/>
    </source>
</evidence>
<dbReference type="PROSITE" id="PS50238">
    <property type="entry name" value="RHOGAP"/>
    <property type="match status" value="1"/>
</dbReference>
<keyword evidence="12" id="KW-1185">Reference proteome</keyword>
<evidence type="ECO:0000256" key="5">
    <source>
        <dbReference type="ARBA" id="ARBA00023054"/>
    </source>
</evidence>
<dbReference type="FunFam" id="1.10.555.10:FF:000016">
    <property type="entry name" value="Rho GTPase activating protein 29"/>
    <property type="match status" value="1"/>
</dbReference>
<dbReference type="InterPro" id="IPR000198">
    <property type="entry name" value="RhoGAP_dom"/>
</dbReference>
<keyword evidence="2" id="KW-0479">Metal-binding</keyword>
<dbReference type="Pfam" id="PF24235">
    <property type="entry name" value="RHG29_45_N"/>
    <property type="match status" value="1"/>
</dbReference>
<feature type="region of interest" description="Disordered" evidence="7">
    <location>
        <begin position="1"/>
        <end position="58"/>
    </location>
</feature>
<dbReference type="PROSITE" id="PS50081">
    <property type="entry name" value="ZF_DAG_PE_2"/>
    <property type="match status" value="1"/>
</dbReference>
<keyword evidence="5 6" id="KW-0175">Coiled coil</keyword>
<keyword evidence="3" id="KW-0863">Zinc-finger</keyword>
<dbReference type="PANTHER" id="PTHR15228:SF18">
    <property type="entry name" value="RHO GTPASE-ACTIVATING PROTEIN 45"/>
    <property type="match status" value="1"/>
</dbReference>
<evidence type="ECO:0000256" key="1">
    <source>
        <dbReference type="ARBA" id="ARBA00022468"/>
    </source>
</evidence>
<feature type="domain" description="Phorbol-ester/DAG-type" evidence="8">
    <location>
        <begin position="629"/>
        <end position="674"/>
    </location>
</feature>
<keyword evidence="4" id="KW-0862">Zinc</keyword>
<feature type="compositionally biased region" description="Low complexity" evidence="7">
    <location>
        <begin position="22"/>
        <end position="32"/>
    </location>
</feature>
<dbReference type="InterPro" id="IPR051025">
    <property type="entry name" value="RhoGAP"/>
</dbReference>
<dbReference type="InterPro" id="IPR054713">
    <property type="entry name" value="GMIP/FCHO2-like_FCH"/>
</dbReference>
<dbReference type="InterPro" id="IPR002219">
    <property type="entry name" value="PKC_DAG/PE"/>
</dbReference>
<gene>
    <name evidence="11" type="primary">ARHGAP45</name>
    <name evidence="11" type="synonym">arhgap45b</name>
</gene>
<dbReference type="PROSITE" id="PS00479">
    <property type="entry name" value="ZF_DAG_PE_1"/>
    <property type="match status" value="1"/>
</dbReference>
<dbReference type="SUPFAM" id="SSF57889">
    <property type="entry name" value="Cysteine-rich domain"/>
    <property type="match status" value="1"/>
</dbReference>
<accession>A0A8C7D4V6</accession>
<evidence type="ECO:0000256" key="3">
    <source>
        <dbReference type="ARBA" id="ARBA00022771"/>
    </source>
</evidence>
<dbReference type="InterPro" id="IPR057028">
    <property type="entry name" value="RHG29_45_N"/>
</dbReference>
<feature type="domain" description="Rho-GAP" evidence="9">
    <location>
        <begin position="688"/>
        <end position="904"/>
    </location>
</feature>
<dbReference type="GO" id="GO:0016020">
    <property type="term" value="C:membrane"/>
    <property type="evidence" value="ECO:0007669"/>
    <property type="project" value="TreeGrafter"/>
</dbReference>
<dbReference type="InterPro" id="IPR027267">
    <property type="entry name" value="AH/BAR_dom_sf"/>
</dbReference>
<reference evidence="11" key="2">
    <citation type="submission" date="2025-09" db="UniProtKB">
        <authorList>
            <consortium name="Ensembl"/>
        </authorList>
    </citation>
    <scope>IDENTIFICATION</scope>
</reference>
<dbReference type="PROSITE" id="PS51741">
    <property type="entry name" value="F_BAR"/>
    <property type="match status" value="1"/>
</dbReference>
<dbReference type="GeneTree" id="ENSGT00950000183110"/>
<reference evidence="11" key="1">
    <citation type="submission" date="2025-08" db="UniProtKB">
        <authorList>
            <consortium name="Ensembl"/>
        </authorList>
    </citation>
    <scope>IDENTIFICATION</scope>
</reference>
<dbReference type="SUPFAM" id="SSF103657">
    <property type="entry name" value="BAR/IMD domain-like"/>
    <property type="match status" value="1"/>
</dbReference>
<dbReference type="InterPro" id="IPR046349">
    <property type="entry name" value="C1-like_sf"/>
</dbReference>
<protein>
    <submittedName>
        <fullName evidence="11">Rho GTPase activating protein 45</fullName>
    </submittedName>
</protein>
<dbReference type="Pfam" id="PF00620">
    <property type="entry name" value="RhoGAP"/>
    <property type="match status" value="1"/>
</dbReference>